<comment type="cofactor">
    <cofactor evidence="1 8">
        <name>Mg(2+)</name>
        <dbReference type="ChEBI" id="CHEBI:18420"/>
    </cofactor>
</comment>
<comment type="pathway">
    <text evidence="8">Cofactor biosynthesis; adenosylcobalamin biosynthesis; cob(II)yrinate a,c-diamide from sirohydrochlorin (anaerobic route): step 10/10.</text>
</comment>
<dbReference type="PANTHER" id="PTHR43873:SF1">
    <property type="entry name" value="COBYRINATE A,C-DIAMIDE SYNTHASE"/>
    <property type="match status" value="1"/>
</dbReference>
<dbReference type="EMBL" id="OLKH01000119">
    <property type="protein sequence ID" value="SPE78173.1"/>
    <property type="molecule type" value="Genomic_DNA"/>
</dbReference>
<dbReference type="Gene3D" id="3.40.50.300">
    <property type="entry name" value="P-loop containing nucleotide triphosphate hydrolases"/>
    <property type="match status" value="1"/>
</dbReference>
<accession>A0A2N9PCX1</accession>
<dbReference type="Proteomes" id="UP000238180">
    <property type="component" value="Unassembled WGS sequence"/>
</dbReference>
<name>A0A2N9PCX1_9FLAO</name>
<dbReference type="GO" id="GO:0042242">
    <property type="term" value="F:cobyrinic acid a,c-diamide synthase activity"/>
    <property type="evidence" value="ECO:0007669"/>
    <property type="project" value="UniProtKB-UniRule"/>
</dbReference>
<organism evidence="11 12">
    <name type="scientific">Flavobacterium columnare</name>
    <dbReference type="NCBI Taxonomy" id="996"/>
    <lineage>
        <taxon>Bacteria</taxon>
        <taxon>Pseudomonadati</taxon>
        <taxon>Bacteroidota</taxon>
        <taxon>Flavobacteriia</taxon>
        <taxon>Flavobacteriales</taxon>
        <taxon>Flavobacteriaceae</taxon>
        <taxon>Flavobacterium</taxon>
    </lineage>
</organism>
<dbReference type="Gene3D" id="3.40.50.880">
    <property type="match status" value="1"/>
</dbReference>
<dbReference type="InterPro" id="IPR004484">
    <property type="entry name" value="CbiA/CobB_synth"/>
</dbReference>
<feature type="site" description="Increases nucleophilicity of active site Cys" evidence="8">
    <location>
        <position position="433"/>
    </location>
</feature>
<evidence type="ECO:0000259" key="9">
    <source>
        <dbReference type="Pfam" id="PF01656"/>
    </source>
</evidence>
<dbReference type="InterPro" id="IPR029062">
    <property type="entry name" value="Class_I_gatase-like"/>
</dbReference>
<dbReference type="InterPro" id="IPR027417">
    <property type="entry name" value="P-loop_NTPase"/>
</dbReference>
<evidence type="ECO:0000256" key="4">
    <source>
        <dbReference type="ARBA" id="ARBA00022741"/>
    </source>
</evidence>
<gene>
    <name evidence="11" type="primary">cobB_2</name>
    <name evidence="8" type="synonym">cbiA</name>
    <name evidence="11" type="ORF">FLACOL_02188</name>
</gene>
<evidence type="ECO:0000256" key="3">
    <source>
        <dbReference type="ARBA" id="ARBA00022598"/>
    </source>
</evidence>
<dbReference type="CDD" id="cd03130">
    <property type="entry name" value="GATase1_CobB"/>
    <property type="match status" value="1"/>
</dbReference>
<dbReference type="AlphaFoldDB" id="A0A2N9PCX1"/>
<keyword evidence="3 8" id="KW-0436">Ligase</keyword>
<dbReference type="Pfam" id="PF01656">
    <property type="entry name" value="CbiA"/>
    <property type="match status" value="1"/>
</dbReference>
<dbReference type="InterPro" id="IPR002586">
    <property type="entry name" value="CobQ/CobB/MinD/ParA_Nub-bd_dom"/>
</dbReference>
<dbReference type="EC" id="6.3.5.11" evidence="8"/>
<comment type="miscellaneous">
    <text evidence="8">The a and c carboxylates of cobyrinate are activated for nucleophilic attack via formation of a phosphorylated intermediate by ATP. CbiA catalyzes first the amidation of the c-carboxylate, and then that of the a-carboxylate.</text>
</comment>
<dbReference type="CDD" id="cd05388">
    <property type="entry name" value="CobB_N"/>
    <property type="match status" value="1"/>
</dbReference>
<evidence type="ECO:0000313" key="11">
    <source>
        <dbReference type="EMBL" id="SPE78173.1"/>
    </source>
</evidence>
<dbReference type="HAMAP" id="MF_00027">
    <property type="entry name" value="CobB_CbiA"/>
    <property type="match status" value="1"/>
</dbReference>
<keyword evidence="2 8" id="KW-0169">Cobalamin biosynthesis</keyword>
<sequence>MIFIFEIMKPQFLIAAPSSNSGKTTITLGLLRLLKNKGYNVQAFKCGPDYIDTKHHTKASGQPSINLDTYMMNEHHVKTLYHKYSQEADISIIEGVMGLFDGANRMQGSSAEIAILLDIPVILVVNAKSMAYSIAPLLFGLKNFNPNIKIAGVIFNFVNTESHYSFLKDACNDVGIDALGYLPSNPEINIPSRHLGLFISPENDYELIIENAAKHLAQFIDISRILSIGETSQSNYEKTIYTDENTNKSNPFLKNYKIAVAHDDAFNFTYFENIKALKKMGEIIYFSPLKDVEMPEADVLYLAGGYPELYLDQLATNTAMRESIFDFCSNGGKVIAECGGMMYLGDQIIDSKGVGYSMVGFLPIQTSMEKAQLSLGYREVQLNNQTIKGHEFHYSKVIQKGNIATIGNVFNAKGIAVPTPIYMLKNVVASYIHFYWGDSDIISYFF</sequence>
<proteinExistence type="inferred from homology"/>
<dbReference type="PROSITE" id="PS51274">
    <property type="entry name" value="GATASE_COBBQ"/>
    <property type="match status" value="1"/>
</dbReference>
<keyword evidence="5 8" id="KW-0067">ATP-binding</keyword>
<keyword evidence="4 8" id="KW-0547">Nucleotide-binding</keyword>
<evidence type="ECO:0000313" key="12">
    <source>
        <dbReference type="Proteomes" id="UP000238180"/>
    </source>
</evidence>
<dbReference type="UniPathway" id="UPA00148">
    <property type="reaction ID" value="UER00231"/>
</dbReference>
<dbReference type="InterPro" id="IPR011698">
    <property type="entry name" value="GATase_3"/>
</dbReference>
<keyword evidence="6 8" id="KW-0460">Magnesium</keyword>
<dbReference type="SUPFAM" id="SSF52317">
    <property type="entry name" value="Class I glutamine amidotransferase-like"/>
    <property type="match status" value="1"/>
</dbReference>
<dbReference type="NCBIfam" id="TIGR00379">
    <property type="entry name" value="cobB"/>
    <property type="match status" value="1"/>
</dbReference>
<keyword evidence="7 8" id="KW-0315">Glutamine amidotransferase</keyword>
<comment type="domain">
    <text evidence="8">Comprises of two domains. The C-terminal domain contains the binding site for glutamine and catalyzes the hydrolysis of this substrate to glutamate and ammonia. The N-terminal domain is anticipated to bind ATP and cobyrinate and catalyzes the ultimate synthesis of the diamide product. The ammonia produced via the glutaminase domain is probably translocated to the adjacent domain via a molecular tunnel, where it reacts with an activated intermediate.</text>
</comment>
<dbReference type="NCBIfam" id="NF002204">
    <property type="entry name" value="PRK01077.1"/>
    <property type="match status" value="1"/>
</dbReference>
<protein>
    <recommendedName>
        <fullName evidence="8">Cobyrinate a,c-diamide synthase</fullName>
        <ecNumber evidence="8">6.3.5.11</ecNumber>
    </recommendedName>
    <alternativeName>
        <fullName evidence="8">Cobyrinic acid a,c-diamide synthetase</fullName>
    </alternativeName>
</protein>
<evidence type="ECO:0000259" key="10">
    <source>
        <dbReference type="Pfam" id="PF07685"/>
    </source>
</evidence>
<comment type="similarity">
    <text evidence="8">Belongs to the CobB/CbiA family.</text>
</comment>
<reference evidence="11 12" key="1">
    <citation type="submission" date="2018-02" db="EMBL/GenBank/DDBJ databases">
        <authorList>
            <person name="Cohen D.B."/>
            <person name="Kent A.D."/>
        </authorList>
    </citation>
    <scope>NUCLEOTIDE SEQUENCE [LARGE SCALE GENOMIC DNA]</scope>
    <source>
        <strain evidence="11">CIP109753</strain>
    </source>
</reference>
<evidence type="ECO:0000256" key="2">
    <source>
        <dbReference type="ARBA" id="ARBA00022573"/>
    </source>
</evidence>
<dbReference type="GO" id="GO:0009236">
    <property type="term" value="P:cobalamin biosynthetic process"/>
    <property type="evidence" value="ECO:0007669"/>
    <property type="project" value="UniProtKB-UniRule"/>
</dbReference>
<feature type="active site" description="Nucleophile" evidence="8">
    <location>
        <position position="338"/>
    </location>
</feature>
<dbReference type="SUPFAM" id="SSF52540">
    <property type="entry name" value="P-loop containing nucleoside triphosphate hydrolases"/>
    <property type="match status" value="1"/>
</dbReference>
<dbReference type="GO" id="GO:0005524">
    <property type="term" value="F:ATP binding"/>
    <property type="evidence" value="ECO:0007669"/>
    <property type="project" value="UniProtKB-UniRule"/>
</dbReference>
<evidence type="ECO:0000256" key="5">
    <source>
        <dbReference type="ARBA" id="ARBA00022840"/>
    </source>
</evidence>
<dbReference type="Pfam" id="PF07685">
    <property type="entry name" value="GATase_3"/>
    <property type="match status" value="1"/>
</dbReference>
<evidence type="ECO:0000256" key="7">
    <source>
        <dbReference type="ARBA" id="ARBA00022962"/>
    </source>
</evidence>
<dbReference type="PANTHER" id="PTHR43873">
    <property type="entry name" value="COBYRINATE A,C-DIAMIDE SYNTHASE"/>
    <property type="match status" value="1"/>
</dbReference>
<feature type="domain" description="CobB/CobQ-like glutamine amidotransferase" evidence="10">
    <location>
        <begin position="257"/>
        <end position="438"/>
    </location>
</feature>
<comment type="function">
    <text evidence="8">Catalyzes the ATP-dependent amidation of the two carboxylate groups at positions a and c of cobyrinate, using either L-glutamine or ammonia as the nitrogen source.</text>
</comment>
<evidence type="ECO:0000256" key="8">
    <source>
        <dbReference type="HAMAP-Rule" id="MF_00027"/>
    </source>
</evidence>
<comment type="catalytic activity">
    <reaction evidence="8">
        <text>cob(II)yrinate + 2 L-glutamine + 2 ATP + 2 H2O = cob(II)yrinate a,c diamide + 2 L-glutamate + 2 ADP + 2 phosphate + 2 H(+)</text>
        <dbReference type="Rhea" id="RHEA:26289"/>
        <dbReference type="ChEBI" id="CHEBI:15377"/>
        <dbReference type="ChEBI" id="CHEBI:15378"/>
        <dbReference type="ChEBI" id="CHEBI:29985"/>
        <dbReference type="ChEBI" id="CHEBI:30616"/>
        <dbReference type="ChEBI" id="CHEBI:43474"/>
        <dbReference type="ChEBI" id="CHEBI:58359"/>
        <dbReference type="ChEBI" id="CHEBI:58537"/>
        <dbReference type="ChEBI" id="CHEBI:58894"/>
        <dbReference type="ChEBI" id="CHEBI:456216"/>
        <dbReference type="EC" id="6.3.5.11"/>
    </reaction>
</comment>
<evidence type="ECO:0000256" key="1">
    <source>
        <dbReference type="ARBA" id="ARBA00001946"/>
    </source>
</evidence>
<feature type="domain" description="CobQ/CobB/MinD/ParA nucleotide binding" evidence="9">
    <location>
        <begin position="13"/>
        <end position="195"/>
    </location>
</feature>
<evidence type="ECO:0000256" key="6">
    <source>
        <dbReference type="ARBA" id="ARBA00022842"/>
    </source>
</evidence>